<sequence>MLAMTLPWTPGPAAQRPPARPVVMAAELRVRGLRHVPGFLRQSLKVRDRARRAPGALGVTLRAAPLRRTFWVLSSWSDQEALAAFVRSGPHRQAMTALRPVMDRSAFASWEAQSAAEPGWTEARSRLAEAG</sequence>
<accession>A0A8G1ULK7</accession>
<gene>
    <name evidence="2" type="ORF">EDD39_2026</name>
</gene>
<dbReference type="Proteomes" id="UP000267408">
    <property type="component" value="Unassembled WGS sequence"/>
</dbReference>
<organism evidence="2 3">
    <name type="scientific">Kitasatospora cineracea</name>
    <dbReference type="NCBI Taxonomy" id="88074"/>
    <lineage>
        <taxon>Bacteria</taxon>
        <taxon>Bacillati</taxon>
        <taxon>Actinomycetota</taxon>
        <taxon>Actinomycetes</taxon>
        <taxon>Kitasatosporales</taxon>
        <taxon>Streptomycetaceae</taxon>
        <taxon>Kitasatospora</taxon>
    </lineage>
</organism>
<reference evidence="2 3" key="1">
    <citation type="submission" date="2018-11" db="EMBL/GenBank/DDBJ databases">
        <title>Sequencing the genomes of 1000 actinobacteria strains.</title>
        <authorList>
            <person name="Klenk H.-P."/>
        </authorList>
    </citation>
    <scope>NUCLEOTIDE SEQUENCE [LARGE SCALE GENOMIC DNA]</scope>
    <source>
        <strain evidence="2 3">DSM 44780</strain>
    </source>
</reference>
<dbReference type="Gene3D" id="3.30.70.100">
    <property type="match status" value="1"/>
</dbReference>
<feature type="domain" description="ABM" evidence="1">
    <location>
        <begin position="39"/>
        <end position="95"/>
    </location>
</feature>
<evidence type="ECO:0000259" key="1">
    <source>
        <dbReference type="Pfam" id="PF03992"/>
    </source>
</evidence>
<evidence type="ECO:0000313" key="3">
    <source>
        <dbReference type="Proteomes" id="UP000267408"/>
    </source>
</evidence>
<dbReference type="InterPro" id="IPR011008">
    <property type="entry name" value="Dimeric_a/b-barrel"/>
</dbReference>
<dbReference type="Pfam" id="PF03992">
    <property type="entry name" value="ABM"/>
    <property type="match status" value="1"/>
</dbReference>
<name>A0A8G1ULK7_9ACTN</name>
<protein>
    <submittedName>
        <fullName evidence="2">Uncharacterized protein DUF3291</fullName>
    </submittedName>
</protein>
<dbReference type="SUPFAM" id="SSF54909">
    <property type="entry name" value="Dimeric alpha+beta barrel"/>
    <property type="match status" value="1"/>
</dbReference>
<evidence type="ECO:0000313" key="2">
    <source>
        <dbReference type="EMBL" id="ROR43854.1"/>
    </source>
</evidence>
<dbReference type="EMBL" id="RJVJ01000001">
    <property type="protein sequence ID" value="ROR43854.1"/>
    <property type="molecule type" value="Genomic_DNA"/>
</dbReference>
<dbReference type="InterPro" id="IPR007138">
    <property type="entry name" value="ABM_dom"/>
</dbReference>
<comment type="caution">
    <text evidence="2">The sequence shown here is derived from an EMBL/GenBank/DDBJ whole genome shotgun (WGS) entry which is preliminary data.</text>
</comment>
<proteinExistence type="predicted"/>
<dbReference type="AlphaFoldDB" id="A0A8G1ULK7"/>